<proteinExistence type="predicted"/>
<organism evidence="1 2">
    <name type="scientific">Rhizophagus clarus</name>
    <dbReference type="NCBI Taxonomy" id="94130"/>
    <lineage>
        <taxon>Eukaryota</taxon>
        <taxon>Fungi</taxon>
        <taxon>Fungi incertae sedis</taxon>
        <taxon>Mucoromycota</taxon>
        <taxon>Glomeromycotina</taxon>
        <taxon>Glomeromycetes</taxon>
        <taxon>Glomerales</taxon>
        <taxon>Glomeraceae</taxon>
        <taxon>Rhizophagus</taxon>
    </lineage>
</organism>
<comment type="caution">
    <text evidence="1">The sequence shown here is derived from an EMBL/GenBank/DDBJ whole genome shotgun (WGS) entry which is preliminary data.</text>
</comment>
<gene>
    <name evidence="1" type="ORF">RCL2_000820100</name>
</gene>
<evidence type="ECO:0000313" key="1">
    <source>
        <dbReference type="EMBL" id="GES80941.1"/>
    </source>
</evidence>
<protein>
    <submittedName>
        <fullName evidence="1">Uncharacterized protein</fullName>
    </submittedName>
</protein>
<dbReference type="EMBL" id="BLAL01000053">
    <property type="protein sequence ID" value="GES80941.1"/>
    <property type="molecule type" value="Genomic_DNA"/>
</dbReference>
<accession>A0A8H3L8G2</accession>
<reference evidence="1" key="1">
    <citation type="submission" date="2019-10" db="EMBL/GenBank/DDBJ databases">
        <title>Conservation and host-specific expression of non-tandemly repeated heterogenous ribosome RNA gene in arbuscular mycorrhizal fungi.</title>
        <authorList>
            <person name="Maeda T."/>
            <person name="Kobayashi Y."/>
            <person name="Nakagawa T."/>
            <person name="Ezawa T."/>
            <person name="Yamaguchi K."/>
            <person name="Bino T."/>
            <person name="Nishimoto Y."/>
            <person name="Shigenobu S."/>
            <person name="Kawaguchi M."/>
        </authorList>
    </citation>
    <scope>NUCLEOTIDE SEQUENCE</scope>
    <source>
        <strain evidence="1">HR1</strain>
    </source>
</reference>
<evidence type="ECO:0000313" key="2">
    <source>
        <dbReference type="Proteomes" id="UP000615446"/>
    </source>
</evidence>
<dbReference type="Proteomes" id="UP000615446">
    <property type="component" value="Unassembled WGS sequence"/>
</dbReference>
<sequence length="66" mass="7830">MQLTPTPSFSYNKSNKSYKITNYTEGLISTLKECLLWYVVMIKLAQRTNFEDDIQPKLKLLTYMQF</sequence>
<name>A0A8H3L8G2_9GLOM</name>
<dbReference type="AlphaFoldDB" id="A0A8H3L8G2"/>